<protein>
    <recommendedName>
        <fullName evidence="10">Mannosyltransferase</fullName>
        <ecNumber evidence="10">2.4.1.-</ecNumber>
    </recommendedName>
</protein>
<keyword evidence="4 10" id="KW-0328">Glycosyltransferase</keyword>
<accession>A0A066VB91</accession>
<feature type="transmembrane region" description="Helical" evidence="10">
    <location>
        <begin position="406"/>
        <end position="425"/>
    </location>
</feature>
<organism evidence="12 13">
    <name type="scientific">Tilletiaria anomala (strain ATCC 24038 / CBS 436.72 / UBC 951)</name>
    <dbReference type="NCBI Taxonomy" id="1037660"/>
    <lineage>
        <taxon>Eukaryota</taxon>
        <taxon>Fungi</taxon>
        <taxon>Dikarya</taxon>
        <taxon>Basidiomycota</taxon>
        <taxon>Ustilaginomycotina</taxon>
        <taxon>Exobasidiomycetes</taxon>
        <taxon>Georgefischeriales</taxon>
        <taxon>Tilletiariaceae</taxon>
        <taxon>Tilletiaria</taxon>
    </lineage>
</organism>
<evidence type="ECO:0000256" key="10">
    <source>
        <dbReference type="RuleBase" id="RU363075"/>
    </source>
</evidence>
<comment type="similarity">
    <text evidence="3 10">Belongs to the glycosyltransferase 22 family.</text>
</comment>
<keyword evidence="9 10" id="KW-0472">Membrane</keyword>
<keyword evidence="13" id="KW-1185">Reference proteome</keyword>
<dbReference type="GO" id="GO:0006487">
    <property type="term" value="P:protein N-linked glycosylation"/>
    <property type="evidence" value="ECO:0007669"/>
    <property type="project" value="TreeGrafter"/>
</dbReference>
<comment type="pathway">
    <text evidence="2">Protein modification; protein glycosylation.</text>
</comment>
<feature type="transmembrane region" description="Helical" evidence="10">
    <location>
        <begin position="269"/>
        <end position="287"/>
    </location>
</feature>
<evidence type="ECO:0000313" key="13">
    <source>
        <dbReference type="Proteomes" id="UP000027361"/>
    </source>
</evidence>
<proteinExistence type="inferred from homology"/>
<dbReference type="RefSeq" id="XP_013240898.1">
    <property type="nucleotide sequence ID" value="XM_013385444.1"/>
</dbReference>
<dbReference type="FunCoup" id="A0A066VB91">
    <property type="interactions" value="521"/>
</dbReference>
<evidence type="ECO:0000256" key="4">
    <source>
        <dbReference type="ARBA" id="ARBA00022676"/>
    </source>
</evidence>
<reference evidence="12 13" key="1">
    <citation type="submission" date="2014-05" db="EMBL/GenBank/DDBJ databases">
        <title>Draft genome sequence of a rare smut relative, Tilletiaria anomala UBC 951.</title>
        <authorList>
            <consortium name="DOE Joint Genome Institute"/>
            <person name="Toome M."/>
            <person name="Kuo A."/>
            <person name="Henrissat B."/>
            <person name="Lipzen A."/>
            <person name="Tritt A."/>
            <person name="Yoshinaga Y."/>
            <person name="Zane M."/>
            <person name="Barry K."/>
            <person name="Grigoriev I.V."/>
            <person name="Spatafora J.W."/>
            <person name="Aimea M.C."/>
        </authorList>
    </citation>
    <scope>NUCLEOTIDE SEQUENCE [LARGE SCALE GENOMIC DNA]</scope>
    <source>
        <strain evidence="12 13">UBC 951</strain>
    </source>
</reference>
<keyword evidence="7 10" id="KW-0256">Endoplasmic reticulum</keyword>
<feature type="transmembrane region" description="Helical" evidence="10">
    <location>
        <begin position="446"/>
        <end position="466"/>
    </location>
</feature>
<dbReference type="STRING" id="1037660.A0A066VB91"/>
<comment type="caution">
    <text evidence="12">The sequence shown here is derived from an EMBL/GenBank/DDBJ whole genome shotgun (WGS) entry which is preliminary data.</text>
</comment>
<dbReference type="InterPro" id="IPR005599">
    <property type="entry name" value="GPI_mannosylTrfase"/>
</dbReference>
<evidence type="ECO:0000256" key="6">
    <source>
        <dbReference type="ARBA" id="ARBA00022692"/>
    </source>
</evidence>
<sequence length="731" mass="81175">MVVVYDSPGTRKQSGPSKRAPPSTTRDTSSPLLQDGSERKWYLSSWAPSRQAAFSLLLIARLISASASIIPDCDETYNYWEPLHQLLYPPAPASNQLGSFKTWEYDPRFAIRSWAYLIQFTPLKWYTNLTGMSKYQHFYFTRATLACVSAAVEARFYDAVKETAGARTARYLLVSLLGCASIFEASTALVPSSYTFYTTTLAWSFAMKPSNGDPASRSLRCLKATVAFALGAIVGWPFAIVLALPFVFEELVSFQRTITDSFMQRACRFSQAAIATGLCIGLPTLLIDTLAYGRTTLIPWNIIAYNIFSKARGAGPELYGTEGQTYYFRVLLLSFNLLLPLALSSAPLVLLAGVVNPHAFAQTAPAAHRVSKQPVVLLLNRTTPFYLWLLLLSLQPHKEERFLYPAYALVCFNAALSLSLLHTLIDSALPRALLTGACFPQRKAGITIGGALAWTAVLLSSFIGVLRSAALTHNYSAPLHIVSPLWGPEARQILQERHIALAENATPKEVMAALSKLQGPVKLCYAGEWYRFPTSFLVPHGIQSEFTSSTYQHILPGHFPVTYDRGEEKGRDLFAAAVLKAGDWAWTYKGSRISEQNYNEFNLPEPSHVINPTQCDYMVDLDFKHRRAGAGSSIDAYESAAEPSYLHQPARWRRIHCLPFLDWESSQAEPGASLVRKIEAAVSRALWLPEGWGSTRKYADFCLLKRIGEGSGNLHRDTDMKRAEDHFDAAD</sequence>
<evidence type="ECO:0000256" key="7">
    <source>
        <dbReference type="ARBA" id="ARBA00022824"/>
    </source>
</evidence>
<evidence type="ECO:0000313" key="12">
    <source>
        <dbReference type="EMBL" id="KDN39012.1"/>
    </source>
</evidence>
<dbReference type="Pfam" id="PF03901">
    <property type="entry name" value="Glyco_transf_22"/>
    <property type="match status" value="1"/>
</dbReference>
<feature type="region of interest" description="Disordered" evidence="11">
    <location>
        <begin position="1"/>
        <end position="33"/>
    </location>
</feature>
<comment type="subcellular location">
    <subcellularLocation>
        <location evidence="1 10">Endoplasmic reticulum membrane</location>
        <topology evidence="1 10">Multi-pass membrane protein</topology>
    </subcellularLocation>
</comment>
<dbReference type="InParanoid" id="A0A066VB91"/>
<dbReference type="GO" id="GO:0000026">
    <property type="term" value="F:alpha-1,2-mannosyltransferase activity"/>
    <property type="evidence" value="ECO:0007669"/>
    <property type="project" value="TreeGrafter"/>
</dbReference>
<evidence type="ECO:0000256" key="2">
    <source>
        <dbReference type="ARBA" id="ARBA00004922"/>
    </source>
</evidence>
<dbReference type="EC" id="2.4.1.-" evidence="10"/>
<evidence type="ECO:0000256" key="8">
    <source>
        <dbReference type="ARBA" id="ARBA00022989"/>
    </source>
</evidence>
<evidence type="ECO:0000256" key="9">
    <source>
        <dbReference type="ARBA" id="ARBA00023136"/>
    </source>
</evidence>
<dbReference type="PANTHER" id="PTHR22760:SF2">
    <property type="entry name" value="ALPHA-1,2-MANNOSYLTRANSFERASE ALG9"/>
    <property type="match status" value="1"/>
</dbReference>
<feature type="transmembrane region" description="Helical" evidence="10">
    <location>
        <begin position="375"/>
        <end position="394"/>
    </location>
</feature>
<dbReference type="AlphaFoldDB" id="A0A066VB91"/>
<dbReference type="HOGENOM" id="CLU_018152_1_0_1"/>
<dbReference type="GeneID" id="25263019"/>
<keyword evidence="8 10" id="KW-1133">Transmembrane helix</keyword>
<gene>
    <name evidence="12" type="ORF">K437DRAFT_239754</name>
</gene>
<dbReference type="PANTHER" id="PTHR22760">
    <property type="entry name" value="GLYCOSYLTRANSFERASE"/>
    <property type="match status" value="1"/>
</dbReference>
<dbReference type="EMBL" id="JMSN01000110">
    <property type="protein sequence ID" value="KDN39012.1"/>
    <property type="molecule type" value="Genomic_DNA"/>
</dbReference>
<dbReference type="OrthoDB" id="497541at2759"/>
<dbReference type="Proteomes" id="UP000027361">
    <property type="component" value="Unassembled WGS sequence"/>
</dbReference>
<dbReference type="GO" id="GO:0005789">
    <property type="term" value="C:endoplasmic reticulum membrane"/>
    <property type="evidence" value="ECO:0007669"/>
    <property type="project" value="UniProtKB-SubCell"/>
</dbReference>
<keyword evidence="5 12" id="KW-0808">Transferase</keyword>
<feature type="compositionally biased region" description="Polar residues" evidence="11">
    <location>
        <begin position="10"/>
        <end position="32"/>
    </location>
</feature>
<feature type="transmembrane region" description="Helical" evidence="10">
    <location>
        <begin position="326"/>
        <end position="354"/>
    </location>
</feature>
<evidence type="ECO:0000256" key="11">
    <source>
        <dbReference type="SAM" id="MobiDB-lite"/>
    </source>
</evidence>
<name>A0A066VB91_TILAU</name>
<evidence type="ECO:0000256" key="5">
    <source>
        <dbReference type="ARBA" id="ARBA00022679"/>
    </source>
</evidence>
<keyword evidence="6 10" id="KW-0812">Transmembrane</keyword>
<dbReference type="OMA" id="PRDMHAK"/>
<feature type="transmembrane region" description="Helical" evidence="10">
    <location>
        <begin position="226"/>
        <end position="248"/>
    </location>
</feature>
<evidence type="ECO:0000256" key="3">
    <source>
        <dbReference type="ARBA" id="ARBA00007063"/>
    </source>
</evidence>
<evidence type="ECO:0000256" key="1">
    <source>
        <dbReference type="ARBA" id="ARBA00004477"/>
    </source>
</evidence>
<dbReference type="UniPathway" id="UPA00378"/>